<feature type="transmembrane region" description="Helical" evidence="8">
    <location>
        <begin position="196"/>
        <end position="215"/>
    </location>
</feature>
<feature type="transmembrane region" description="Helical" evidence="8">
    <location>
        <begin position="339"/>
        <end position="357"/>
    </location>
</feature>
<dbReference type="PANTHER" id="PTHR33908:SF11">
    <property type="entry name" value="MEMBRANE PROTEIN"/>
    <property type="match status" value="1"/>
</dbReference>
<dbReference type="RefSeq" id="WP_151967970.1">
    <property type="nucleotide sequence ID" value="NZ_AP019860.1"/>
</dbReference>
<feature type="domain" description="Glycosyltransferase RgtA/B/C/D-like" evidence="9">
    <location>
        <begin position="61"/>
        <end position="213"/>
    </location>
</feature>
<feature type="transmembrane region" description="Helical" evidence="8">
    <location>
        <begin position="311"/>
        <end position="333"/>
    </location>
</feature>
<evidence type="ECO:0000256" key="3">
    <source>
        <dbReference type="ARBA" id="ARBA00022676"/>
    </source>
</evidence>
<evidence type="ECO:0000256" key="1">
    <source>
        <dbReference type="ARBA" id="ARBA00004651"/>
    </source>
</evidence>
<evidence type="ECO:0000256" key="7">
    <source>
        <dbReference type="ARBA" id="ARBA00023136"/>
    </source>
</evidence>
<protein>
    <recommendedName>
        <fullName evidence="9">Glycosyltransferase RgtA/B/C/D-like domain-containing protein</fullName>
    </recommendedName>
</protein>
<evidence type="ECO:0000256" key="8">
    <source>
        <dbReference type="SAM" id="Phobius"/>
    </source>
</evidence>
<evidence type="ECO:0000259" key="9">
    <source>
        <dbReference type="Pfam" id="PF13231"/>
    </source>
</evidence>
<evidence type="ECO:0000256" key="4">
    <source>
        <dbReference type="ARBA" id="ARBA00022679"/>
    </source>
</evidence>
<keyword evidence="11" id="KW-1185">Reference proteome</keyword>
<evidence type="ECO:0000256" key="2">
    <source>
        <dbReference type="ARBA" id="ARBA00022475"/>
    </source>
</evidence>
<dbReference type="Pfam" id="PF13231">
    <property type="entry name" value="PMT_2"/>
    <property type="match status" value="1"/>
</dbReference>
<dbReference type="PANTHER" id="PTHR33908">
    <property type="entry name" value="MANNOSYLTRANSFERASE YKCB-RELATED"/>
    <property type="match status" value="1"/>
</dbReference>
<dbReference type="AlphaFoldDB" id="A0A5S9ILT0"/>
<comment type="subcellular location">
    <subcellularLocation>
        <location evidence="1">Cell membrane</location>
        <topology evidence="1">Multi-pass membrane protein</topology>
    </subcellularLocation>
</comment>
<accession>A0A5S9ILT0</accession>
<dbReference type="InterPro" id="IPR050297">
    <property type="entry name" value="LipidA_mod_glycosyltrf_83"/>
</dbReference>
<dbReference type="OrthoDB" id="232864at2"/>
<dbReference type="KEGG" id="uam:UABAM_02141"/>
<dbReference type="InterPro" id="IPR038731">
    <property type="entry name" value="RgtA/B/C-like"/>
</dbReference>
<reference evidence="10 11" key="1">
    <citation type="submission" date="2019-08" db="EMBL/GenBank/DDBJ databases">
        <title>Complete genome sequence of Candidatus Uab amorphum.</title>
        <authorList>
            <person name="Shiratori T."/>
            <person name="Suzuki S."/>
            <person name="Kakizawa Y."/>
            <person name="Ishida K."/>
        </authorList>
    </citation>
    <scope>NUCLEOTIDE SEQUENCE [LARGE SCALE GENOMIC DNA]</scope>
    <source>
        <strain evidence="10 11">SRT547</strain>
    </source>
</reference>
<feature type="transmembrane region" description="Helical" evidence="8">
    <location>
        <begin position="364"/>
        <end position="385"/>
    </location>
</feature>
<name>A0A5S9ILT0_UABAM</name>
<dbReference type="GO" id="GO:0009103">
    <property type="term" value="P:lipopolysaccharide biosynthetic process"/>
    <property type="evidence" value="ECO:0007669"/>
    <property type="project" value="UniProtKB-ARBA"/>
</dbReference>
<gene>
    <name evidence="10" type="ORF">UABAM_02141</name>
</gene>
<evidence type="ECO:0000313" key="11">
    <source>
        <dbReference type="Proteomes" id="UP000326354"/>
    </source>
</evidence>
<dbReference type="GO" id="GO:0005886">
    <property type="term" value="C:plasma membrane"/>
    <property type="evidence" value="ECO:0007669"/>
    <property type="project" value="UniProtKB-SubCell"/>
</dbReference>
<keyword evidence="3" id="KW-0328">Glycosyltransferase</keyword>
<keyword evidence="6 8" id="KW-1133">Transmembrane helix</keyword>
<sequence length="394" mass="45432">MSRTTKILIAIFFFGIVLRTFVVFFSPDHFVFPDSTSYDQIAKNILSGKGFIENPNSQAVRPPVYPLFLALIYLFNSDLVTIKIVQAVIGSCSVFLVFFLAHLLLHNVRVALIAAFLFAIDPLQIAFCSLALSETLFCFLFLMILISLFKTCEHNSSKYAICLGVLCAIGSLLRSVLLPFTIFIGFFWLWRDRRQWHLIFVFWVSVLVTMSPWILRNAFIFHDFIPTTTKSGINLYEALGPGATGGPRMLKMKLPENYWQLGEIQRDKLLRKKTLQFIKDDPSRPLYLAMTKFLRLWNMGFNDYKLRNSNYINHVIVLFSVGLYLFFLCGVLWLDKSNYFYLLVPILYISLVHMVFLGSIRYRVPVLACLDIVAAIALAKLYRFYENRISGNKM</sequence>
<evidence type="ECO:0000313" key="10">
    <source>
        <dbReference type="EMBL" id="BBM83786.1"/>
    </source>
</evidence>
<dbReference type="Proteomes" id="UP000326354">
    <property type="component" value="Chromosome"/>
</dbReference>
<dbReference type="EMBL" id="AP019860">
    <property type="protein sequence ID" value="BBM83786.1"/>
    <property type="molecule type" value="Genomic_DNA"/>
</dbReference>
<keyword evidence="4" id="KW-0808">Transferase</keyword>
<keyword evidence="5 8" id="KW-0812">Transmembrane</keyword>
<feature type="transmembrane region" description="Helical" evidence="8">
    <location>
        <begin position="7"/>
        <end position="26"/>
    </location>
</feature>
<feature type="transmembrane region" description="Helical" evidence="8">
    <location>
        <begin position="94"/>
        <end position="118"/>
    </location>
</feature>
<evidence type="ECO:0000256" key="6">
    <source>
        <dbReference type="ARBA" id="ARBA00022989"/>
    </source>
</evidence>
<keyword evidence="2" id="KW-1003">Cell membrane</keyword>
<organism evidence="10 11">
    <name type="scientific">Uabimicrobium amorphum</name>
    <dbReference type="NCBI Taxonomy" id="2596890"/>
    <lineage>
        <taxon>Bacteria</taxon>
        <taxon>Pseudomonadati</taxon>
        <taxon>Planctomycetota</taxon>
        <taxon>Candidatus Uabimicrobiia</taxon>
        <taxon>Candidatus Uabimicrobiales</taxon>
        <taxon>Candidatus Uabimicrobiaceae</taxon>
        <taxon>Candidatus Uabimicrobium</taxon>
    </lineage>
</organism>
<evidence type="ECO:0000256" key="5">
    <source>
        <dbReference type="ARBA" id="ARBA00022692"/>
    </source>
</evidence>
<feature type="transmembrane region" description="Helical" evidence="8">
    <location>
        <begin position="124"/>
        <end position="149"/>
    </location>
</feature>
<feature type="transmembrane region" description="Helical" evidence="8">
    <location>
        <begin position="161"/>
        <end position="190"/>
    </location>
</feature>
<dbReference type="GO" id="GO:0016763">
    <property type="term" value="F:pentosyltransferase activity"/>
    <property type="evidence" value="ECO:0007669"/>
    <property type="project" value="TreeGrafter"/>
</dbReference>
<keyword evidence="7 8" id="KW-0472">Membrane</keyword>
<proteinExistence type="predicted"/>